<accession>U4KTE3</accession>
<keyword evidence="1" id="KW-0472">Membrane</keyword>
<organism evidence="2 3">
    <name type="scientific">Acholeplasma brassicae</name>
    <dbReference type="NCBI Taxonomy" id="61635"/>
    <lineage>
        <taxon>Bacteria</taxon>
        <taxon>Bacillati</taxon>
        <taxon>Mycoplasmatota</taxon>
        <taxon>Mollicutes</taxon>
        <taxon>Acholeplasmatales</taxon>
        <taxon>Acholeplasmataceae</taxon>
        <taxon>Acholeplasma</taxon>
    </lineage>
</organism>
<name>U4KTE3_9MOLU</name>
<reference evidence="2 3" key="1">
    <citation type="journal article" date="2013" name="J. Mol. Microbiol. Biotechnol.">
        <title>Analysis of the Complete Genomes of Acholeplasma brassicae , A. palmae and A. laidlawii and Their Comparison to the Obligate Parasites from ' Candidatus Phytoplasma'.</title>
        <authorList>
            <person name="Kube M."/>
            <person name="Siewert C."/>
            <person name="Migdoll A.M."/>
            <person name="Duduk B."/>
            <person name="Holz S."/>
            <person name="Rabus R."/>
            <person name="Seemuller E."/>
            <person name="Mitrovic J."/>
            <person name="Muller I."/>
            <person name="Buttner C."/>
            <person name="Reinhardt R."/>
        </authorList>
    </citation>
    <scope>NUCLEOTIDE SEQUENCE [LARGE SCALE GENOMIC DNA]</scope>
    <source>
        <strain evidence="3">0502</strain>
    </source>
</reference>
<gene>
    <name evidence="2" type="ORF">BN85315180</name>
</gene>
<feature type="transmembrane region" description="Helical" evidence="1">
    <location>
        <begin position="80"/>
        <end position="100"/>
    </location>
</feature>
<dbReference type="EMBL" id="FO681348">
    <property type="protein sequence ID" value="CCV66539.1"/>
    <property type="molecule type" value="Genomic_DNA"/>
</dbReference>
<dbReference type="KEGG" id="abra:BN85315180"/>
<proteinExistence type="predicted"/>
<evidence type="ECO:0000313" key="2">
    <source>
        <dbReference type="EMBL" id="CCV66539.1"/>
    </source>
</evidence>
<evidence type="ECO:0000313" key="3">
    <source>
        <dbReference type="Proteomes" id="UP000032737"/>
    </source>
</evidence>
<keyword evidence="1" id="KW-1133">Transmembrane helix</keyword>
<sequence>MLNEKRIVWLARILQMGLAIFLIVLVIFLINNPVNRPYGRILYPLFFLLSVFMLSVMYLLNQLLTLRSQKTSARLRNVQIGSAILLGLYLVSSPMVYVLADQSDAPGILVIYLLGAFFLLLVLLRFKLINFQKYWR</sequence>
<feature type="transmembrane region" description="Helical" evidence="1">
    <location>
        <begin position="41"/>
        <end position="60"/>
    </location>
</feature>
<dbReference type="Proteomes" id="UP000032737">
    <property type="component" value="Chromosome"/>
</dbReference>
<feature type="transmembrane region" description="Helical" evidence="1">
    <location>
        <begin position="106"/>
        <end position="126"/>
    </location>
</feature>
<evidence type="ECO:0000256" key="1">
    <source>
        <dbReference type="SAM" id="Phobius"/>
    </source>
</evidence>
<keyword evidence="1" id="KW-0812">Transmembrane</keyword>
<dbReference type="HOGENOM" id="CLU_1870877_0_0_14"/>
<feature type="transmembrane region" description="Helical" evidence="1">
    <location>
        <begin position="7"/>
        <end position="29"/>
    </location>
</feature>
<dbReference type="AlphaFoldDB" id="U4KTE3"/>
<protein>
    <submittedName>
        <fullName evidence="2">Uncharacterized protein</fullName>
    </submittedName>
</protein>
<dbReference type="STRING" id="61635.BN85315180"/>
<keyword evidence="3" id="KW-1185">Reference proteome</keyword>